<dbReference type="InterPro" id="IPR005828">
    <property type="entry name" value="MFS_sugar_transport-like"/>
</dbReference>
<keyword evidence="7" id="KW-1185">Reference proteome</keyword>
<name>A0A5N5SZC1_9CRUS</name>
<accession>A0A5N5SZC1</accession>
<feature type="transmembrane region" description="Helical" evidence="5">
    <location>
        <begin position="20"/>
        <end position="37"/>
    </location>
</feature>
<dbReference type="OrthoDB" id="2544694at2759"/>
<gene>
    <name evidence="6" type="primary">CarT_3</name>
    <name evidence="6" type="ORF">Anas_11970</name>
</gene>
<comment type="caution">
    <text evidence="6">The sequence shown here is derived from an EMBL/GenBank/DDBJ whole genome shotgun (WGS) entry which is preliminary data.</text>
</comment>
<dbReference type="Gene3D" id="1.20.1250.20">
    <property type="entry name" value="MFS general substrate transporter like domains"/>
    <property type="match status" value="1"/>
</dbReference>
<organism evidence="6 7">
    <name type="scientific">Armadillidium nasatum</name>
    <dbReference type="NCBI Taxonomy" id="96803"/>
    <lineage>
        <taxon>Eukaryota</taxon>
        <taxon>Metazoa</taxon>
        <taxon>Ecdysozoa</taxon>
        <taxon>Arthropoda</taxon>
        <taxon>Crustacea</taxon>
        <taxon>Multicrustacea</taxon>
        <taxon>Malacostraca</taxon>
        <taxon>Eumalacostraca</taxon>
        <taxon>Peracarida</taxon>
        <taxon>Isopoda</taxon>
        <taxon>Oniscidea</taxon>
        <taxon>Crinocheta</taxon>
        <taxon>Armadillidiidae</taxon>
        <taxon>Armadillidium</taxon>
    </lineage>
</organism>
<dbReference type="Proteomes" id="UP000326759">
    <property type="component" value="Unassembled WGS sequence"/>
</dbReference>
<proteinExistence type="predicted"/>
<dbReference type="GO" id="GO:0022857">
    <property type="term" value="F:transmembrane transporter activity"/>
    <property type="evidence" value="ECO:0007669"/>
    <property type="project" value="InterPro"/>
</dbReference>
<keyword evidence="4 5" id="KW-0472">Membrane</keyword>
<evidence type="ECO:0000256" key="5">
    <source>
        <dbReference type="SAM" id="Phobius"/>
    </source>
</evidence>
<dbReference type="EMBL" id="SEYY01018518">
    <property type="protein sequence ID" value="KAB7499258.1"/>
    <property type="molecule type" value="Genomic_DNA"/>
</dbReference>
<dbReference type="Pfam" id="PF00083">
    <property type="entry name" value="Sugar_tr"/>
    <property type="match status" value="1"/>
</dbReference>
<feature type="transmembrane region" description="Helical" evidence="5">
    <location>
        <begin position="139"/>
        <end position="162"/>
    </location>
</feature>
<keyword evidence="2 5" id="KW-0812">Transmembrane</keyword>
<reference evidence="6 7" key="1">
    <citation type="journal article" date="2019" name="PLoS Biol.">
        <title>Sex chromosomes control vertical transmission of feminizing Wolbachia symbionts in an isopod.</title>
        <authorList>
            <person name="Becking T."/>
            <person name="Chebbi M.A."/>
            <person name="Giraud I."/>
            <person name="Moumen B."/>
            <person name="Laverre T."/>
            <person name="Caubet Y."/>
            <person name="Peccoud J."/>
            <person name="Gilbert C."/>
            <person name="Cordaux R."/>
        </authorList>
    </citation>
    <scope>NUCLEOTIDE SEQUENCE [LARGE SCALE GENOMIC DNA]</scope>
    <source>
        <strain evidence="6">ANa2</strain>
        <tissue evidence="6">Whole body excluding digestive tract and cuticle</tissue>
    </source>
</reference>
<evidence type="ECO:0000313" key="6">
    <source>
        <dbReference type="EMBL" id="KAB7499258.1"/>
    </source>
</evidence>
<sequence length="244" mass="28649">MDFDNLLPEIGEFGTYQKLVMWFLLVPGVIPCGFHAYNQIFMMIVPDHWCKGQNLTEIIPYDNITEKFEKCSKYDLEFTDLFTEFFAEDFVLNEEKLAYVRLLQVDAKVIPCDQGWQYDLDDQTTSIVSDWDLVCEKKFFPTLALVLFGLSGLIGSFIFGFIQDGVLPESPRWLLAKRKKKEAYKIMATMARINKRPLKSDFLHSLKDEVEEKTENLSCVEKRGERWNFRPFSNEESTQRRQLF</sequence>
<evidence type="ECO:0000256" key="1">
    <source>
        <dbReference type="ARBA" id="ARBA00004370"/>
    </source>
</evidence>
<keyword evidence="3 5" id="KW-1133">Transmembrane helix</keyword>
<evidence type="ECO:0000313" key="7">
    <source>
        <dbReference type="Proteomes" id="UP000326759"/>
    </source>
</evidence>
<dbReference type="InterPro" id="IPR036259">
    <property type="entry name" value="MFS_trans_sf"/>
</dbReference>
<evidence type="ECO:0000256" key="2">
    <source>
        <dbReference type="ARBA" id="ARBA00022692"/>
    </source>
</evidence>
<dbReference type="GO" id="GO:0016020">
    <property type="term" value="C:membrane"/>
    <property type="evidence" value="ECO:0007669"/>
    <property type="project" value="UniProtKB-SubCell"/>
</dbReference>
<protein>
    <submittedName>
        <fullName evidence="6">Carcinine transporter</fullName>
    </submittedName>
</protein>
<dbReference type="AlphaFoldDB" id="A0A5N5SZC1"/>
<evidence type="ECO:0000256" key="4">
    <source>
        <dbReference type="ARBA" id="ARBA00023136"/>
    </source>
</evidence>
<comment type="subcellular location">
    <subcellularLocation>
        <location evidence="1">Membrane</location>
    </subcellularLocation>
</comment>
<evidence type="ECO:0000256" key="3">
    <source>
        <dbReference type="ARBA" id="ARBA00022989"/>
    </source>
</evidence>